<evidence type="ECO:0000313" key="3">
    <source>
        <dbReference type="Proteomes" id="UP001153069"/>
    </source>
</evidence>
<feature type="compositionally biased region" description="Polar residues" evidence="1">
    <location>
        <begin position="248"/>
        <end position="268"/>
    </location>
</feature>
<name>A0A9N8H308_9STRA</name>
<organism evidence="2 3">
    <name type="scientific">Seminavis robusta</name>
    <dbReference type="NCBI Taxonomy" id="568900"/>
    <lineage>
        <taxon>Eukaryota</taxon>
        <taxon>Sar</taxon>
        <taxon>Stramenopiles</taxon>
        <taxon>Ochrophyta</taxon>
        <taxon>Bacillariophyta</taxon>
        <taxon>Bacillariophyceae</taxon>
        <taxon>Bacillariophycidae</taxon>
        <taxon>Naviculales</taxon>
        <taxon>Naviculaceae</taxon>
        <taxon>Seminavis</taxon>
    </lineage>
</organism>
<protein>
    <submittedName>
        <fullName evidence="2">Uncharacterized protein</fullName>
    </submittedName>
</protein>
<feature type="compositionally biased region" description="Polar residues" evidence="1">
    <location>
        <begin position="341"/>
        <end position="364"/>
    </location>
</feature>
<accession>A0A9N8H308</accession>
<dbReference type="EMBL" id="CAICTM010000028">
    <property type="protein sequence ID" value="CAB9497937.1"/>
    <property type="molecule type" value="Genomic_DNA"/>
</dbReference>
<feature type="compositionally biased region" description="Polar residues" evidence="1">
    <location>
        <begin position="378"/>
        <end position="392"/>
    </location>
</feature>
<feature type="region of interest" description="Disordered" evidence="1">
    <location>
        <begin position="227"/>
        <end position="428"/>
    </location>
</feature>
<dbReference type="AlphaFoldDB" id="A0A9N8H308"/>
<feature type="compositionally biased region" description="Low complexity" evidence="1">
    <location>
        <begin position="365"/>
        <end position="377"/>
    </location>
</feature>
<feature type="region of interest" description="Disordered" evidence="1">
    <location>
        <begin position="1"/>
        <end position="45"/>
    </location>
</feature>
<dbReference type="OrthoDB" id="47383at2759"/>
<gene>
    <name evidence="2" type="ORF">SEMRO_28_G018800.1</name>
</gene>
<feature type="compositionally biased region" description="Basic and acidic residues" evidence="1">
    <location>
        <begin position="274"/>
        <end position="303"/>
    </location>
</feature>
<feature type="compositionally biased region" description="Low complexity" evidence="1">
    <location>
        <begin position="321"/>
        <end position="340"/>
    </location>
</feature>
<dbReference type="Proteomes" id="UP001153069">
    <property type="component" value="Unassembled WGS sequence"/>
</dbReference>
<keyword evidence="3" id="KW-1185">Reference proteome</keyword>
<evidence type="ECO:0000256" key="1">
    <source>
        <dbReference type="SAM" id="MobiDB-lite"/>
    </source>
</evidence>
<reference evidence="2" key="1">
    <citation type="submission" date="2020-06" db="EMBL/GenBank/DDBJ databases">
        <authorList>
            <consortium name="Plant Systems Biology data submission"/>
        </authorList>
    </citation>
    <scope>NUCLEOTIDE SEQUENCE</scope>
    <source>
        <strain evidence="2">D6</strain>
    </source>
</reference>
<evidence type="ECO:0000313" key="2">
    <source>
        <dbReference type="EMBL" id="CAB9497937.1"/>
    </source>
</evidence>
<feature type="compositionally biased region" description="Low complexity" evidence="1">
    <location>
        <begin position="21"/>
        <end position="44"/>
    </location>
</feature>
<sequence length="439" mass="47469">MPIPPKAGSTGTTKSTKKSSKNGLRSSSSTSINSTASGTASGTAMNMMNTNTYISTSTGNVTPMPKAILKRPTTTNPKTHNRKLTFHNKKKTKRIPNVASMPPEILEDIWWAAEDYDDIMRSFEYTVFMMEAGEAKAVEDDQHCTRGLELRTEAGKWARFEHKRDCYNAVLDEQDRQWNEGEDNQDKIANCCREVTAKTQRIACRKGMQDEKDIEKYVADTRKAIDSNQLLHSSSSSNHNNNNKQKKTTSANGTKSMPARTKSNSTGQLKRRTPRTDSGKARVEKSPPRKPERVLSGKSERGDVTPTNSSSAPRTPKRTVSSGSKQSDGSASPAPSNNNNKGMTPTNSAKSNTLRMPQRQTFNNSSSKATPSSSSSSRQVTKGNSTKASSTLPKLPKRSASNSSQATAASLDNSSMGGDGDNDGKGGQLSVAALAKFGA</sequence>
<feature type="compositionally biased region" description="Low complexity" evidence="1">
    <location>
        <begin position="227"/>
        <end position="243"/>
    </location>
</feature>
<comment type="caution">
    <text evidence="2">The sequence shown here is derived from an EMBL/GenBank/DDBJ whole genome shotgun (WGS) entry which is preliminary data.</text>
</comment>
<proteinExistence type="predicted"/>
<feature type="compositionally biased region" description="Low complexity" evidence="1">
    <location>
        <begin position="399"/>
        <end position="410"/>
    </location>
</feature>